<dbReference type="RefSeq" id="WP_171088305.1">
    <property type="nucleotide sequence ID" value="NZ_JABAIV010000010.1"/>
</dbReference>
<evidence type="ECO:0000256" key="2">
    <source>
        <dbReference type="SAM" id="SignalP"/>
    </source>
</evidence>
<dbReference type="AlphaFoldDB" id="A0A7Y2K2M9"/>
<feature type="chain" id="PRO_5030996308" evidence="2">
    <location>
        <begin position="28"/>
        <end position="217"/>
    </location>
</feature>
<proteinExistence type="predicted"/>
<gene>
    <name evidence="3" type="ORF">HGB41_21420</name>
</gene>
<evidence type="ECO:0000313" key="3">
    <source>
        <dbReference type="EMBL" id="NNG25547.1"/>
    </source>
</evidence>
<feature type="region of interest" description="Disordered" evidence="1">
    <location>
        <begin position="181"/>
        <end position="217"/>
    </location>
</feature>
<feature type="signal peptide" evidence="2">
    <location>
        <begin position="1"/>
        <end position="27"/>
    </location>
</feature>
<keyword evidence="2" id="KW-0732">Signal</keyword>
<dbReference type="EMBL" id="JABAIV010000010">
    <property type="protein sequence ID" value="NNG25547.1"/>
    <property type="molecule type" value="Genomic_DNA"/>
</dbReference>
<protein>
    <submittedName>
        <fullName evidence="3">Uncharacterized protein</fullName>
    </submittedName>
</protein>
<organism evidence="3 4">
    <name type="scientific">Telluria aromaticivorans</name>
    <dbReference type="NCBI Taxonomy" id="2725995"/>
    <lineage>
        <taxon>Bacteria</taxon>
        <taxon>Pseudomonadati</taxon>
        <taxon>Pseudomonadota</taxon>
        <taxon>Betaproteobacteria</taxon>
        <taxon>Burkholderiales</taxon>
        <taxon>Oxalobacteraceae</taxon>
        <taxon>Telluria group</taxon>
        <taxon>Telluria</taxon>
    </lineage>
</organism>
<feature type="compositionally biased region" description="Basic and acidic residues" evidence="1">
    <location>
        <begin position="181"/>
        <end position="203"/>
    </location>
</feature>
<comment type="caution">
    <text evidence="3">The sequence shown here is derived from an EMBL/GenBank/DDBJ whole genome shotgun (WGS) entry which is preliminary data.</text>
</comment>
<evidence type="ECO:0000256" key="1">
    <source>
        <dbReference type="SAM" id="MobiDB-lite"/>
    </source>
</evidence>
<evidence type="ECO:0000313" key="4">
    <source>
        <dbReference type="Proteomes" id="UP000533905"/>
    </source>
</evidence>
<accession>A0A7Y2K2M9</accession>
<dbReference type="Proteomes" id="UP000533905">
    <property type="component" value="Unassembled WGS sequence"/>
</dbReference>
<sequence>MSFILVKHLPRAVLAYAVVALPPLASATESNALPAPEQLSLTTATNLSAVAAELERQHKAVLGMVANRTDALVDLHRLAATAQKEADRNLLVLTNTRAAGLSGFIASITKHGDATAEAPAQLEAMEAAVRAELATITAVPAVATAKMQAAAKKLAGLSKQQSDADRLSEWRTFYKDTKTATEALHTEGEKTSAKADNASEKSTSDLLTSEPPPANVK</sequence>
<keyword evidence="4" id="KW-1185">Reference proteome</keyword>
<name>A0A7Y2K2M9_9BURK</name>
<reference evidence="3 4" key="1">
    <citation type="submission" date="2020-04" db="EMBL/GenBank/DDBJ databases">
        <title>Massilia sp. nov., a cold adapted bacteria isolated from Arctic soil.</title>
        <authorList>
            <person name="Son J."/>
            <person name="Ka J.-O."/>
        </authorList>
    </citation>
    <scope>NUCLEOTIDE SEQUENCE [LARGE SCALE GENOMIC DNA]</scope>
    <source>
        <strain evidence="3 4">ML15P13</strain>
    </source>
</reference>